<protein>
    <submittedName>
        <fullName evidence="3">Heavy-metal-associated domain-containing protein</fullName>
    </submittedName>
</protein>
<organism evidence="3 4">
    <name type="scientific">Albidovulum marisflavi</name>
    <dbReference type="NCBI Taxonomy" id="2984159"/>
    <lineage>
        <taxon>Bacteria</taxon>
        <taxon>Pseudomonadati</taxon>
        <taxon>Pseudomonadota</taxon>
        <taxon>Alphaproteobacteria</taxon>
        <taxon>Rhodobacterales</taxon>
        <taxon>Paracoccaceae</taxon>
        <taxon>Albidovulum</taxon>
    </lineage>
</organism>
<sequence>MKFSVPDMSCGHCKAAVERAIVSQDAAARVTVDLGAREVEVEGALDADRVIAALASEGYPATRLG</sequence>
<dbReference type="EMBL" id="JAOWKY010000003">
    <property type="protein sequence ID" value="MCV2869643.1"/>
    <property type="molecule type" value="Genomic_DNA"/>
</dbReference>
<proteinExistence type="predicted"/>
<comment type="caution">
    <text evidence="3">The sequence shown here is derived from an EMBL/GenBank/DDBJ whole genome shotgun (WGS) entry which is preliminary data.</text>
</comment>
<evidence type="ECO:0000313" key="4">
    <source>
        <dbReference type="Proteomes" id="UP001652542"/>
    </source>
</evidence>
<dbReference type="CDD" id="cd00371">
    <property type="entry name" value="HMA"/>
    <property type="match status" value="1"/>
</dbReference>
<dbReference type="InterPro" id="IPR006121">
    <property type="entry name" value="HMA_dom"/>
</dbReference>
<gene>
    <name evidence="3" type="ORF">OEW28_13495</name>
</gene>
<accession>A0ABT2ZF26</accession>
<dbReference type="Proteomes" id="UP001652542">
    <property type="component" value="Unassembled WGS sequence"/>
</dbReference>
<keyword evidence="4" id="KW-1185">Reference proteome</keyword>
<evidence type="ECO:0000313" key="3">
    <source>
        <dbReference type="EMBL" id="MCV2869643.1"/>
    </source>
</evidence>
<name>A0ABT2ZF26_9RHOB</name>
<reference evidence="3 4" key="1">
    <citation type="submission" date="2022-10" db="EMBL/GenBank/DDBJ databases">
        <title>Defluviimonas sp. nov., isolated from ocean surface water.</title>
        <authorList>
            <person name="He W."/>
            <person name="Wang L."/>
            <person name="Zhang D.-F."/>
        </authorList>
    </citation>
    <scope>NUCLEOTIDE SEQUENCE [LARGE SCALE GENOMIC DNA]</scope>
    <source>
        <strain evidence="3 4">WL0002</strain>
    </source>
</reference>
<feature type="domain" description="HMA" evidence="2">
    <location>
        <begin position="1"/>
        <end position="62"/>
    </location>
</feature>
<dbReference type="RefSeq" id="WP_263735290.1">
    <property type="nucleotide sequence ID" value="NZ_JAOWKY010000003.1"/>
</dbReference>
<dbReference type="SUPFAM" id="SSF55008">
    <property type="entry name" value="HMA, heavy metal-associated domain"/>
    <property type="match status" value="1"/>
</dbReference>
<dbReference type="InterPro" id="IPR036163">
    <property type="entry name" value="HMA_dom_sf"/>
</dbReference>
<dbReference type="PROSITE" id="PS50846">
    <property type="entry name" value="HMA_2"/>
    <property type="match status" value="1"/>
</dbReference>
<evidence type="ECO:0000256" key="1">
    <source>
        <dbReference type="ARBA" id="ARBA00022723"/>
    </source>
</evidence>
<dbReference type="Gene3D" id="3.30.70.100">
    <property type="match status" value="1"/>
</dbReference>
<dbReference type="PROSITE" id="PS01047">
    <property type="entry name" value="HMA_1"/>
    <property type="match status" value="1"/>
</dbReference>
<keyword evidence="1" id="KW-0479">Metal-binding</keyword>
<dbReference type="InterPro" id="IPR017969">
    <property type="entry name" value="Heavy-metal-associated_CS"/>
</dbReference>
<evidence type="ECO:0000259" key="2">
    <source>
        <dbReference type="PROSITE" id="PS50846"/>
    </source>
</evidence>
<dbReference type="Pfam" id="PF00403">
    <property type="entry name" value="HMA"/>
    <property type="match status" value="1"/>
</dbReference>